<protein>
    <submittedName>
        <fullName evidence="1">Uncharacterized protein</fullName>
    </submittedName>
</protein>
<name>A0A6M3JUZ2_9ZZZZ</name>
<reference evidence="1" key="1">
    <citation type="submission" date="2020-03" db="EMBL/GenBank/DDBJ databases">
        <title>The deep terrestrial virosphere.</title>
        <authorList>
            <person name="Holmfeldt K."/>
            <person name="Nilsson E."/>
            <person name="Simone D."/>
            <person name="Lopez-Fernandez M."/>
            <person name="Wu X."/>
            <person name="de Brujin I."/>
            <person name="Lundin D."/>
            <person name="Andersson A."/>
            <person name="Bertilsson S."/>
            <person name="Dopson M."/>
        </authorList>
    </citation>
    <scope>NUCLEOTIDE SEQUENCE</scope>
    <source>
        <strain evidence="1">MM415A02192</strain>
    </source>
</reference>
<organism evidence="1">
    <name type="scientific">viral metagenome</name>
    <dbReference type="NCBI Taxonomy" id="1070528"/>
    <lineage>
        <taxon>unclassified sequences</taxon>
        <taxon>metagenomes</taxon>
        <taxon>organismal metagenomes</taxon>
    </lineage>
</organism>
<dbReference type="EMBL" id="MT142058">
    <property type="protein sequence ID" value="QJA73856.1"/>
    <property type="molecule type" value="Genomic_DNA"/>
</dbReference>
<evidence type="ECO:0000313" key="1">
    <source>
        <dbReference type="EMBL" id="QJA73856.1"/>
    </source>
</evidence>
<gene>
    <name evidence="1" type="ORF">MM415A02192_0004</name>
</gene>
<proteinExistence type="predicted"/>
<sequence length="155" mass="17638">MMERPQIERLIKEHLKYIESVLDHHYVKNGRGITRLGYRIGFQDGLEGKPTKITIDGDTYSFHYLSAHKHGKKHREALALEARLKEAEEACGDAVVFIKAHPICVDLMPFTAAHIAKKLERALKDLKKEKPCYLCKGIGQHELFCSRGRQEGGKS</sequence>
<accession>A0A6M3JUZ2</accession>
<dbReference type="AlphaFoldDB" id="A0A6M3JUZ2"/>